<protein>
    <submittedName>
        <fullName evidence="2">Signal peptide protein</fullName>
    </submittedName>
</protein>
<sequence length="200" mass="22289">MAMKRCPADMHYYNPDKNPECPYCRNAQDEKISTGVFNRMANADGADNATTVPVVNVRKASAPKPEAPADAADVVTKSIFKIKSGFNPVVGWLVCIDGNEKGKDYRIRAGINEVGRDDVHISIKGDEMVSRRDHAEIEYDPEDNSYHVIRKKNIAVKLNGEKVRGDAKLTANDILQFGQTTFVFIPLCTAQFNWEKPDKS</sequence>
<evidence type="ECO:0000313" key="2">
    <source>
        <dbReference type="EMBL" id="KJU87138.1"/>
    </source>
</evidence>
<dbReference type="PROSITE" id="PS50006">
    <property type="entry name" value="FHA_DOMAIN"/>
    <property type="match status" value="1"/>
</dbReference>
<gene>
    <name evidence="2" type="ORF">MBAV_000667</name>
</gene>
<proteinExistence type="predicted"/>
<dbReference type="Pfam" id="PF00498">
    <property type="entry name" value="FHA"/>
    <property type="match status" value="1"/>
</dbReference>
<dbReference type="InterPro" id="IPR000253">
    <property type="entry name" value="FHA_dom"/>
</dbReference>
<comment type="caution">
    <text evidence="2">The sequence shown here is derived from an EMBL/GenBank/DDBJ whole genome shotgun (WGS) entry which is preliminary data.</text>
</comment>
<dbReference type="EMBL" id="LACI01000312">
    <property type="protein sequence ID" value="KJU87138.1"/>
    <property type="molecule type" value="Genomic_DNA"/>
</dbReference>
<organism evidence="2 3">
    <name type="scientific">Candidatus Magnetobacterium bavaricum</name>
    <dbReference type="NCBI Taxonomy" id="29290"/>
    <lineage>
        <taxon>Bacteria</taxon>
        <taxon>Pseudomonadati</taxon>
        <taxon>Nitrospirota</taxon>
        <taxon>Thermodesulfovibrionia</taxon>
        <taxon>Thermodesulfovibrionales</taxon>
        <taxon>Candidatus Magnetobacteriaceae</taxon>
        <taxon>Candidatus Magnetobacterium</taxon>
    </lineage>
</organism>
<dbReference type="Proteomes" id="UP000033423">
    <property type="component" value="Unassembled WGS sequence"/>
</dbReference>
<dbReference type="CDD" id="cd00060">
    <property type="entry name" value="FHA"/>
    <property type="match status" value="1"/>
</dbReference>
<evidence type="ECO:0000313" key="3">
    <source>
        <dbReference type="Proteomes" id="UP000033423"/>
    </source>
</evidence>
<dbReference type="SUPFAM" id="SSF49879">
    <property type="entry name" value="SMAD/FHA domain"/>
    <property type="match status" value="1"/>
</dbReference>
<dbReference type="InterPro" id="IPR008984">
    <property type="entry name" value="SMAD_FHA_dom_sf"/>
</dbReference>
<name>A0A0F3H2G5_9BACT</name>
<feature type="domain" description="FHA" evidence="1">
    <location>
        <begin position="112"/>
        <end position="163"/>
    </location>
</feature>
<dbReference type="Gene3D" id="2.60.200.20">
    <property type="match status" value="1"/>
</dbReference>
<dbReference type="AlphaFoldDB" id="A0A0F3H2G5"/>
<keyword evidence="3" id="KW-1185">Reference proteome</keyword>
<reference evidence="2 3" key="1">
    <citation type="submission" date="2015-02" db="EMBL/GenBank/DDBJ databases">
        <title>Single-cell genomics of uncultivated deep-branching MTB reveals a conserved set of magnetosome genes.</title>
        <authorList>
            <person name="Kolinko S."/>
            <person name="Richter M."/>
            <person name="Glockner F.O."/>
            <person name="Brachmann A."/>
            <person name="Schuler D."/>
        </authorList>
    </citation>
    <scope>NUCLEOTIDE SEQUENCE [LARGE SCALE GENOMIC DNA]</scope>
    <source>
        <strain evidence="2">TM-1</strain>
    </source>
</reference>
<accession>A0A0F3H2G5</accession>
<evidence type="ECO:0000259" key="1">
    <source>
        <dbReference type="PROSITE" id="PS50006"/>
    </source>
</evidence>